<evidence type="ECO:0000256" key="3">
    <source>
        <dbReference type="SAM" id="Phobius"/>
    </source>
</evidence>
<dbReference type="Pfam" id="PF13727">
    <property type="entry name" value="CoA_binding_3"/>
    <property type="match status" value="1"/>
</dbReference>
<feature type="domain" description="Polysaccharide biosynthesis protein CapD-like" evidence="4">
    <location>
        <begin position="307"/>
        <end position="580"/>
    </location>
</feature>
<dbReference type="InterPro" id="IPR051203">
    <property type="entry name" value="Polysaccharide_Synthase-Rel"/>
</dbReference>
<name>A0A2X0KF74_9ACTN</name>
<feature type="region of interest" description="Disordered" evidence="2">
    <location>
        <begin position="619"/>
        <end position="653"/>
    </location>
</feature>
<proteinExistence type="inferred from homology"/>
<feature type="transmembrane region" description="Helical" evidence="3">
    <location>
        <begin position="67"/>
        <end position="88"/>
    </location>
</feature>
<reference evidence="5 6" key="1">
    <citation type="submission" date="2018-06" db="EMBL/GenBank/DDBJ databases">
        <title>Streptacidiphilus pinicola sp. nov., isolated from pine grove soil.</title>
        <authorList>
            <person name="Roh S.G."/>
            <person name="Park S."/>
            <person name="Kim M.-K."/>
            <person name="Yun B.-R."/>
            <person name="Park J."/>
            <person name="Kim M.J."/>
            <person name="Kim Y.S."/>
            <person name="Kim S.B."/>
        </authorList>
    </citation>
    <scope>NUCLEOTIDE SEQUENCE [LARGE SCALE GENOMIC DNA]</scope>
    <source>
        <strain evidence="5 6">MMS16-CNU450</strain>
    </source>
</reference>
<keyword evidence="3" id="KW-1133">Transmembrane helix</keyword>
<dbReference type="AlphaFoldDB" id="A0A2X0KF74"/>
<keyword evidence="6" id="KW-1185">Reference proteome</keyword>
<keyword evidence="3" id="KW-0472">Membrane</keyword>
<accession>A0A2X0KF74</accession>
<evidence type="ECO:0000259" key="4">
    <source>
        <dbReference type="Pfam" id="PF02719"/>
    </source>
</evidence>
<dbReference type="Pfam" id="PF02719">
    <property type="entry name" value="Polysacc_synt_2"/>
    <property type="match status" value="1"/>
</dbReference>
<comment type="caution">
    <text evidence="5">The sequence shown here is derived from an EMBL/GenBank/DDBJ whole genome shotgun (WGS) entry which is preliminary data.</text>
</comment>
<dbReference type="CDD" id="cd05237">
    <property type="entry name" value="UDP_invert_4-6DH_SDR_e"/>
    <property type="match status" value="1"/>
</dbReference>
<feature type="region of interest" description="Disordered" evidence="2">
    <location>
        <begin position="1"/>
        <end position="24"/>
    </location>
</feature>
<evidence type="ECO:0000256" key="2">
    <source>
        <dbReference type="SAM" id="MobiDB-lite"/>
    </source>
</evidence>
<dbReference type="InterPro" id="IPR003869">
    <property type="entry name" value="Polysac_CapD-like"/>
</dbReference>
<protein>
    <submittedName>
        <fullName evidence="5">Polysaccharide biosynthesis protein</fullName>
    </submittedName>
</protein>
<dbReference type="Proteomes" id="UP000248889">
    <property type="component" value="Unassembled WGS sequence"/>
</dbReference>
<dbReference type="SUPFAM" id="SSF51735">
    <property type="entry name" value="NAD(P)-binding Rossmann-fold domains"/>
    <property type="match status" value="2"/>
</dbReference>
<gene>
    <name evidence="5" type="ORF">DN069_09685</name>
</gene>
<keyword evidence="3" id="KW-0812">Transmembrane</keyword>
<comment type="similarity">
    <text evidence="1">Belongs to the polysaccharide synthase family.</text>
</comment>
<organism evidence="5 6">
    <name type="scientific">Streptacidiphilus pinicola</name>
    <dbReference type="NCBI Taxonomy" id="2219663"/>
    <lineage>
        <taxon>Bacteria</taxon>
        <taxon>Bacillati</taxon>
        <taxon>Actinomycetota</taxon>
        <taxon>Actinomycetes</taxon>
        <taxon>Kitasatosporales</taxon>
        <taxon>Streptomycetaceae</taxon>
        <taxon>Streptacidiphilus</taxon>
    </lineage>
</organism>
<feature type="transmembrane region" description="Helical" evidence="3">
    <location>
        <begin position="126"/>
        <end position="148"/>
    </location>
</feature>
<dbReference type="PANTHER" id="PTHR43318:SF1">
    <property type="entry name" value="POLYSACCHARIDE BIOSYNTHESIS PROTEIN EPSC-RELATED"/>
    <property type="match status" value="1"/>
</dbReference>
<dbReference type="OrthoDB" id="9804264at2"/>
<feature type="transmembrane region" description="Helical" evidence="3">
    <location>
        <begin position="100"/>
        <end position="120"/>
    </location>
</feature>
<evidence type="ECO:0000313" key="6">
    <source>
        <dbReference type="Proteomes" id="UP000248889"/>
    </source>
</evidence>
<dbReference type="Gene3D" id="3.40.50.720">
    <property type="entry name" value="NAD(P)-binding Rossmann-like Domain"/>
    <property type="match status" value="2"/>
</dbReference>
<feature type="transmembrane region" description="Helical" evidence="3">
    <location>
        <begin position="36"/>
        <end position="55"/>
    </location>
</feature>
<dbReference type="EMBL" id="QKYN01000037">
    <property type="protein sequence ID" value="RAG85769.1"/>
    <property type="molecule type" value="Genomic_DNA"/>
</dbReference>
<dbReference type="InterPro" id="IPR036291">
    <property type="entry name" value="NAD(P)-bd_dom_sf"/>
</dbReference>
<evidence type="ECO:0000313" key="5">
    <source>
        <dbReference type="EMBL" id="RAG85769.1"/>
    </source>
</evidence>
<dbReference type="PANTHER" id="PTHR43318">
    <property type="entry name" value="UDP-N-ACETYLGLUCOSAMINE 4,6-DEHYDRATASE"/>
    <property type="match status" value="1"/>
</dbReference>
<evidence type="ECO:0000256" key="1">
    <source>
        <dbReference type="ARBA" id="ARBA00007430"/>
    </source>
</evidence>
<sequence>MPAENEGCGDTLNGDSASNGEPTRFATRRRWRAARVVADAAAWTGGLYVAGLTQSGGHGLPEAPWELGVACAVTWAVAALVGAECGLYCGRFQPGSGAELNAVLISAAITGVFLVTMPVVPLVGGAPVVAAIASVVSALGIIAERATVAAVRRRPRRPAPTAVKVIVFGAGSAGTQLVHRLIGQHGALYRPVALLDDDPGKRRLSICGVPVRGGRERIAEVAAETGATVMVIAIAGGRGDGRLIRELVTASEAAGLVAKVIPTVGELVSGSAPIDGVRDPRITHLLGREQIRLDLSSVAAHFAGRRILVTGAGGSIGSELCRQLHRLGPASLVMLDRDESALHAVQLALHGRALLDSDETVLADIRDAPRMREVFAHARPEIVFHAAALKHLPLLERYPAEALKTNALGTLNVLEAAAAHGVRSFVNVSTDKAADPVSVLGTSKRITERLTAHMAGLEQGTWVSVRFGNVLGSRGSFLGSLSAQIAAGGPVTVTHPQVARYFMTATEAVQLVLQAVAVGRSGEVLVLDMGEQIRIADLARRMVAAASSRVEIVFTGLRPGEKLTEDLLGTGEADDRPRHPLVRQVPVPPLEPAEVTGLSGLTEADQVRATLARIAAAGSIPSPLSAPPADSATAPGPVVPGLPALPGSTEVGR</sequence>
<feature type="compositionally biased region" description="Low complexity" evidence="2">
    <location>
        <begin position="619"/>
        <end position="647"/>
    </location>
</feature>